<accession>A0A9D4ZX37</accession>
<keyword evidence="8" id="KW-1185">Reference proteome</keyword>
<dbReference type="GO" id="GO:0033897">
    <property type="term" value="F:ribonuclease T2 activity"/>
    <property type="evidence" value="ECO:0007669"/>
    <property type="project" value="InterPro"/>
</dbReference>
<keyword evidence="2" id="KW-0540">Nuclease</keyword>
<dbReference type="GO" id="GO:0003723">
    <property type="term" value="F:RNA binding"/>
    <property type="evidence" value="ECO:0007669"/>
    <property type="project" value="InterPro"/>
</dbReference>
<dbReference type="SUPFAM" id="SSF55895">
    <property type="entry name" value="Ribonuclease Rh-like"/>
    <property type="match status" value="1"/>
</dbReference>
<dbReference type="Pfam" id="PF00445">
    <property type="entry name" value="Ribonuclease_T2"/>
    <property type="match status" value="1"/>
</dbReference>
<protein>
    <submittedName>
        <fullName evidence="7">Uncharacterized protein</fullName>
    </submittedName>
</protein>
<evidence type="ECO:0000256" key="6">
    <source>
        <dbReference type="RuleBase" id="RU004328"/>
    </source>
</evidence>
<sequence>MLSETWPPGYCQNNRCDLTKPKLSKFSIHGLWPQQNTRPTVDPSPCQTTKLPKNNLDWPSLTYTGNRAFWQAEWDKHGSCSLLKPIEYFTLTIDLYHRANIKEILRKKGIISHVGDVKRYTKKEIEGRYRVAS</sequence>
<dbReference type="PANTHER" id="PTHR11240:SF75">
    <property type="entry name" value="RIBONUCLEASE 3"/>
    <property type="match status" value="1"/>
</dbReference>
<evidence type="ECO:0000256" key="2">
    <source>
        <dbReference type="ARBA" id="ARBA00022722"/>
    </source>
</evidence>
<evidence type="ECO:0000256" key="1">
    <source>
        <dbReference type="ARBA" id="ARBA00007469"/>
    </source>
</evidence>
<proteinExistence type="inferred from homology"/>
<dbReference type="Gene3D" id="3.90.730.10">
    <property type="entry name" value="Ribonuclease T2-like"/>
    <property type="match status" value="1"/>
</dbReference>
<dbReference type="GO" id="GO:0016787">
    <property type="term" value="F:hydrolase activity"/>
    <property type="evidence" value="ECO:0007669"/>
    <property type="project" value="UniProtKB-KW"/>
</dbReference>
<dbReference type="AlphaFoldDB" id="A0A9D4ZX37"/>
<reference evidence="7 8" key="1">
    <citation type="journal article" date="2022" name="Nat. Genet.">
        <title>Improved pea reference genome and pan-genome highlight genomic features and evolutionary characteristics.</title>
        <authorList>
            <person name="Yang T."/>
            <person name="Liu R."/>
            <person name="Luo Y."/>
            <person name="Hu S."/>
            <person name="Wang D."/>
            <person name="Wang C."/>
            <person name="Pandey M.K."/>
            <person name="Ge S."/>
            <person name="Xu Q."/>
            <person name="Li N."/>
            <person name="Li G."/>
            <person name="Huang Y."/>
            <person name="Saxena R.K."/>
            <person name="Ji Y."/>
            <person name="Li M."/>
            <person name="Yan X."/>
            <person name="He Y."/>
            <person name="Liu Y."/>
            <person name="Wang X."/>
            <person name="Xiang C."/>
            <person name="Varshney R.K."/>
            <person name="Ding H."/>
            <person name="Gao S."/>
            <person name="Zong X."/>
        </authorList>
    </citation>
    <scope>NUCLEOTIDE SEQUENCE [LARGE SCALE GENOMIC DNA]</scope>
    <source>
        <strain evidence="7 8">cv. Zhongwan 6</strain>
    </source>
</reference>
<dbReference type="PANTHER" id="PTHR11240">
    <property type="entry name" value="RIBONUCLEASE T2"/>
    <property type="match status" value="1"/>
</dbReference>
<keyword evidence="3" id="KW-0255">Endonuclease</keyword>
<comment type="similarity">
    <text evidence="1 6">Belongs to the RNase T2 family.</text>
</comment>
<dbReference type="Gramene" id="Psat07G0461900-T1">
    <property type="protein sequence ID" value="KAI5389032.1"/>
    <property type="gene ID" value="KIW84_074619"/>
</dbReference>
<dbReference type="EMBL" id="JAMSHJ010000007">
    <property type="protein sequence ID" value="KAI5389032.1"/>
    <property type="molecule type" value="Genomic_DNA"/>
</dbReference>
<evidence type="ECO:0000313" key="8">
    <source>
        <dbReference type="Proteomes" id="UP001058974"/>
    </source>
</evidence>
<name>A0A9D4ZX37_PEA</name>
<comment type="caution">
    <text evidence="7">The sequence shown here is derived from an EMBL/GenBank/DDBJ whole genome shotgun (WGS) entry which is preliminary data.</text>
</comment>
<dbReference type="PROSITE" id="PS00530">
    <property type="entry name" value="RNASE_T2_1"/>
    <property type="match status" value="1"/>
</dbReference>
<organism evidence="7 8">
    <name type="scientific">Pisum sativum</name>
    <name type="common">Garden pea</name>
    <name type="synonym">Lathyrus oleraceus</name>
    <dbReference type="NCBI Taxonomy" id="3888"/>
    <lineage>
        <taxon>Eukaryota</taxon>
        <taxon>Viridiplantae</taxon>
        <taxon>Streptophyta</taxon>
        <taxon>Embryophyta</taxon>
        <taxon>Tracheophyta</taxon>
        <taxon>Spermatophyta</taxon>
        <taxon>Magnoliopsida</taxon>
        <taxon>eudicotyledons</taxon>
        <taxon>Gunneridae</taxon>
        <taxon>Pentapetalae</taxon>
        <taxon>rosids</taxon>
        <taxon>fabids</taxon>
        <taxon>Fabales</taxon>
        <taxon>Fabaceae</taxon>
        <taxon>Papilionoideae</taxon>
        <taxon>50 kb inversion clade</taxon>
        <taxon>NPAAA clade</taxon>
        <taxon>Hologalegina</taxon>
        <taxon>IRL clade</taxon>
        <taxon>Fabeae</taxon>
        <taxon>Lathyrus</taxon>
    </lineage>
</organism>
<gene>
    <name evidence="7" type="ORF">KIW84_074619</name>
</gene>
<keyword evidence="5" id="KW-0456">Lyase</keyword>
<evidence type="ECO:0000256" key="3">
    <source>
        <dbReference type="ARBA" id="ARBA00022759"/>
    </source>
</evidence>
<dbReference type="InterPro" id="IPR036430">
    <property type="entry name" value="RNase_T2-like_sf"/>
</dbReference>
<keyword evidence="4" id="KW-0378">Hydrolase</keyword>
<evidence type="ECO:0000256" key="4">
    <source>
        <dbReference type="ARBA" id="ARBA00022801"/>
    </source>
</evidence>
<evidence type="ECO:0000313" key="7">
    <source>
        <dbReference type="EMBL" id="KAI5389032.1"/>
    </source>
</evidence>
<dbReference type="InterPro" id="IPR001568">
    <property type="entry name" value="RNase_T2-like"/>
</dbReference>
<dbReference type="InterPro" id="IPR018188">
    <property type="entry name" value="RNase_T2_His_AS_1"/>
</dbReference>
<dbReference type="GO" id="GO:0005576">
    <property type="term" value="C:extracellular region"/>
    <property type="evidence" value="ECO:0007669"/>
    <property type="project" value="TreeGrafter"/>
</dbReference>
<dbReference type="GO" id="GO:0006401">
    <property type="term" value="P:RNA catabolic process"/>
    <property type="evidence" value="ECO:0007669"/>
    <property type="project" value="TreeGrafter"/>
</dbReference>
<evidence type="ECO:0000256" key="5">
    <source>
        <dbReference type="ARBA" id="ARBA00023239"/>
    </source>
</evidence>
<dbReference type="Proteomes" id="UP001058974">
    <property type="component" value="Chromosome 7"/>
</dbReference>